<dbReference type="EMBL" id="JAAVMX010000003">
    <property type="protein sequence ID" value="KAF4510947.1"/>
    <property type="molecule type" value="Genomic_DNA"/>
</dbReference>
<feature type="coiled-coil region" evidence="1">
    <location>
        <begin position="508"/>
        <end position="535"/>
    </location>
</feature>
<gene>
    <name evidence="2" type="ORF">G6O67_002791</name>
</gene>
<dbReference type="OrthoDB" id="185373at2759"/>
<evidence type="ECO:0008006" key="4">
    <source>
        <dbReference type="Google" id="ProtNLM"/>
    </source>
</evidence>
<evidence type="ECO:0000256" key="1">
    <source>
        <dbReference type="SAM" id="Coils"/>
    </source>
</evidence>
<keyword evidence="1" id="KW-0175">Coiled coil</keyword>
<keyword evidence="3" id="KW-1185">Reference proteome</keyword>
<protein>
    <recommendedName>
        <fullName evidence="4">Pentatricopeptide repeat domain-containing protein</fullName>
    </recommendedName>
</protein>
<dbReference type="AlphaFoldDB" id="A0A8H4V7L7"/>
<sequence>MQALWSRAGQSHRCGCRPCNVALAAARRRAATTARRRKPTFAELFTACYSSVFATAAVVDAVRKEDRRRDLDILLEEARRDLSDLQDREPFVAPEGDGKTPDLSIQQMDALWRCLKTIYKTRPYMKEIHKPPIVTASKLFASLRSERYGCPSEATLRAACLTDYEELEKAVLADESDERYVAREAINQVQLLRESTSVKRLVDKFLHRTHKVDKEPGTTPSFEEACILAKTSKLDYTFRSIDSEWARQNTVRLNRQLRQIMNAPDIRIKEKIGRICYNLLISAHAADMHTYNTLIVAFTKAGLHGFADALVHSFFHDRLLRPTPTTFVAILSHYKVTQNHGRFLYALACITGVDSKTGGKVRRRHIDDIESNYILLDWAVDVRLRTLSGNWVWEHVPPTRALVEEAIHGLLHFKLFEQAASFFLTCVQWGVGLSIKVVRQVLDECVVAMDWKGALQLIRGLIKCKQQWKAMLLTGDGEADWYLISRIYALIDLCGLRIPGGRVSETCLANLDISVSELGELMEALEEQVSGLDRMRLPAADSQATTTAVEDGQQGPCPKTRLMQIESVWKDYVYVRKTTSSIESKLLKPDFSIDFRTAMALHIGGVAVQRAVQLRQEFERLARTTTLPCPGWEGIRQGVAVARAPKGMRGPASSAVLVRS</sequence>
<evidence type="ECO:0000313" key="3">
    <source>
        <dbReference type="Proteomes" id="UP000557566"/>
    </source>
</evidence>
<feature type="coiled-coil region" evidence="1">
    <location>
        <begin position="61"/>
        <end position="88"/>
    </location>
</feature>
<name>A0A8H4V7L7_9HYPO</name>
<proteinExistence type="predicted"/>
<dbReference type="Proteomes" id="UP000557566">
    <property type="component" value="Unassembled WGS sequence"/>
</dbReference>
<comment type="caution">
    <text evidence="2">The sequence shown here is derived from an EMBL/GenBank/DDBJ whole genome shotgun (WGS) entry which is preliminary data.</text>
</comment>
<evidence type="ECO:0000313" key="2">
    <source>
        <dbReference type="EMBL" id="KAF4510947.1"/>
    </source>
</evidence>
<reference evidence="2 3" key="1">
    <citation type="journal article" date="2020" name="Genome Biol. Evol.">
        <title>A new high-quality draft genome assembly of the Chinese cordyceps Ophiocordyceps sinensis.</title>
        <authorList>
            <person name="Shu R."/>
            <person name="Zhang J."/>
            <person name="Meng Q."/>
            <person name="Zhang H."/>
            <person name="Zhou G."/>
            <person name="Li M."/>
            <person name="Wu P."/>
            <person name="Zhao Y."/>
            <person name="Chen C."/>
            <person name="Qin Q."/>
        </authorList>
    </citation>
    <scope>NUCLEOTIDE SEQUENCE [LARGE SCALE GENOMIC DNA]</scope>
    <source>
        <strain evidence="2 3">IOZ07</strain>
    </source>
</reference>
<accession>A0A8H4V7L7</accession>
<organism evidence="2 3">
    <name type="scientific">Ophiocordyceps sinensis</name>
    <dbReference type="NCBI Taxonomy" id="72228"/>
    <lineage>
        <taxon>Eukaryota</taxon>
        <taxon>Fungi</taxon>
        <taxon>Dikarya</taxon>
        <taxon>Ascomycota</taxon>
        <taxon>Pezizomycotina</taxon>
        <taxon>Sordariomycetes</taxon>
        <taxon>Hypocreomycetidae</taxon>
        <taxon>Hypocreales</taxon>
        <taxon>Ophiocordycipitaceae</taxon>
        <taxon>Ophiocordyceps</taxon>
    </lineage>
</organism>